<dbReference type="AlphaFoldDB" id="A0A2A9CTF2"/>
<dbReference type="SMART" id="SM01007">
    <property type="entry name" value="Aldolase_II"/>
    <property type="match status" value="1"/>
</dbReference>
<keyword evidence="2" id="KW-0456">Lyase</keyword>
<dbReference type="GO" id="GO:0046872">
    <property type="term" value="F:metal ion binding"/>
    <property type="evidence" value="ECO:0007669"/>
    <property type="project" value="UniProtKB-KW"/>
</dbReference>
<gene>
    <name evidence="4" type="ORF">ATK74_2001</name>
</gene>
<sequence length="221" mass="23016">MSSNFNELRDSLVRACHKLAAEGLFIGTGGNLSVRHGDVVALTATGAVLGEITPEQITITDPAGRIVDGDLVPTSESPLHLGIYQHAPADQVRAVVHTHSTMATAVSVVLDELPVLHYQQLVLGGSLRVAPFHAFGSLELAAAVGQALDGRMAALMANHGAVALGANLAKAVENALLTEWLCELYVRAKTIGEPRALNAEQLQSVIAAATASGYGSTRKAQ</sequence>
<evidence type="ECO:0000256" key="2">
    <source>
        <dbReference type="ARBA" id="ARBA00023239"/>
    </source>
</evidence>
<dbReference type="GO" id="GO:0016832">
    <property type="term" value="F:aldehyde-lyase activity"/>
    <property type="evidence" value="ECO:0007669"/>
    <property type="project" value="TreeGrafter"/>
</dbReference>
<evidence type="ECO:0000313" key="5">
    <source>
        <dbReference type="Proteomes" id="UP000226079"/>
    </source>
</evidence>
<dbReference type="PANTHER" id="PTHR22789:SF0">
    <property type="entry name" value="3-OXO-TETRONATE 4-PHOSPHATE DECARBOXYLASE-RELATED"/>
    <property type="match status" value="1"/>
</dbReference>
<keyword evidence="1" id="KW-0479">Metal-binding</keyword>
<dbReference type="InterPro" id="IPR050197">
    <property type="entry name" value="Aldolase_class_II_sugar_metab"/>
</dbReference>
<dbReference type="PANTHER" id="PTHR22789">
    <property type="entry name" value="FUCULOSE PHOSPHATE ALDOLASE"/>
    <property type="match status" value="1"/>
</dbReference>
<name>A0A2A9CTF2_9ACTN</name>
<dbReference type="SUPFAM" id="SSF53639">
    <property type="entry name" value="AraD/HMP-PK domain-like"/>
    <property type="match status" value="1"/>
</dbReference>
<dbReference type="Gene3D" id="3.40.225.10">
    <property type="entry name" value="Class II aldolase/adducin N-terminal domain"/>
    <property type="match status" value="1"/>
</dbReference>
<dbReference type="RefSeq" id="WP_211283340.1">
    <property type="nucleotide sequence ID" value="NZ_PDJC01000001.1"/>
</dbReference>
<dbReference type="Proteomes" id="UP000226079">
    <property type="component" value="Unassembled WGS sequence"/>
</dbReference>
<comment type="caution">
    <text evidence="4">The sequence shown here is derived from an EMBL/GenBank/DDBJ whole genome shotgun (WGS) entry which is preliminary data.</text>
</comment>
<dbReference type="GO" id="GO:0005829">
    <property type="term" value="C:cytosol"/>
    <property type="evidence" value="ECO:0007669"/>
    <property type="project" value="TreeGrafter"/>
</dbReference>
<feature type="domain" description="Class II aldolase/adducin N-terminal" evidence="3">
    <location>
        <begin position="10"/>
        <end position="186"/>
    </location>
</feature>
<keyword evidence="5" id="KW-1185">Reference proteome</keyword>
<organism evidence="4 5">
    <name type="scientific">Propionicimonas paludicola</name>
    <dbReference type="NCBI Taxonomy" id="185243"/>
    <lineage>
        <taxon>Bacteria</taxon>
        <taxon>Bacillati</taxon>
        <taxon>Actinomycetota</taxon>
        <taxon>Actinomycetes</taxon>
        <taxon>Propionibacteriales</taxon>
        <taxon>Nocardioidaceae</taxon>
        <taxon>Propionicimonas</taxon>
    </lineage>
</organism>
<dbReference type="Pfam" id="PF00596">
    <property type="entry name" value="Aldolase_II"/>
    <property type="match status" value="1"/>
</dbReference>
<proteinExistence type="predicted"/>
<evidence type="ECO:0000313" key="4">
    <source>
        <dbReference type="EMBL" id="PFG17431.1"/>
    </source>
</evidence>
<dbReference type="EMBL" id="PDJC01000001">
    <property type="protein sequence ID" value="PFG17431.1"/>
    <property type="molecule type" value="Genomic_DNA"/>
</dbReference>
<dbReference type="GO" id="GO:0019323">
    <property type="term" value="P:pentose catabolic process"/>
    <property type="evidence" value="ECO:0007669"/>
    <property type="project" value="TreeGrafter"/>
</dbReference>
<accession>A0A2A9CTF2</accession>
<reference evidence="4 5" key="1">
    <citation type="submission" date="2017-10" db="EMBL/GenBank/DDBJ databases">
        <title>Sequencing the genomes of 1000 actinobacteria strains.</title>
        <authorList>
            <person name="Klenk H.-P."/>
        </authorList>
    </citation>
    <scope>NUCLEOTIDE SEQUENCE [LARGE SCALE GENOMIC DNA]</scope>
    <source>
        <strain evidence="4 5">DSM 15597</strain>
    </source>
</reference>
<dbReference type="InterPro" id="IPR036409">
    <property type="entry name" value="Aldolase_II/adducin_N_sf"/>
</dbReference>
<protein>
    <submittedName>
        <fullName evidence="4">L-fuculose-phosphate aldolase</fullName>
    </submittedName>
</protein>
<dbReference type="InterPro" id="IPR001303">
    <property type="entry name" value="Aldolase_II/adducin_N"/>
</dbReference>
<evidence type="ECO:0000259" key="3">
    <source>
        <dbReference type="SMART" id="SM01007"/>
    </source>
</evidence>
<evidence type="ECO:0000256" key="1">
    <source>
        <dbReference type="ARBA" id="ARBA00022723"/>
    </source>
</evidence>